<dbReference type="OrthoDB" id="6472363at2759"/>
<evidence type="ECO:0000313" key="2">
    <source>
        <dbReference type="EMBL" id="GFU28269.1"/>
    </source>
</evidence>
<sequence>MAIRFICEIALHLLQHTINCVFGVDVPPFFEIFLFEVVVEIFKYFTLEPQLSSPSDTAPLVPLEQLAASNGNNSTPVVRLIIIDRICPALDSSVELAPFEETGDIQTPSRNVRKKTPIPAVYSTSVFKIYEALDLKAELRPETERPTFVIKKKRFVPVVRSRIVFSFCQALELPAQLAEF</sequence>
<keyword evidence="3" id="KW-1185">Reference proteome</keyword>
<dbReference type="AlphaFoldDB" id="A0A8X6TTL8"/>
<evidence type="ECO:0000313" key="3">
    <source>
        <dbReference type="Proteomes" id="UP000887013"/>
    </source>
</evidence>
<reference evidence="1" key="1">
    <citation type="submission" date="2020-08" db="EMBL/GenBank/DDBJ databases">
        <title>Multicomponent nature underlies the extraordinary mechanical properties of spider dragline silk.</title>
        <authorList>
            <person name="Kono N."/>
            <person name="Nakamura H."/>
            <person name="Mori M."/>
            <person name="Yoshida Y."/>
            <person name="Ohtoshi R."/>
            <person name="Malay A.D."/>
            <person name="Moran D.A.P."/>
            <person name="Tomita M."/>
            <person name="Numata K."/>
            <person name="Arakawa K."/>
        </authorList>
    </citation>
    <scope>NUCLEOTIDE SEQUENCE</scope>
</reference>
<name>A0A8X6TTL8_NEPPI</name>
<protein>
    <submittedName>
        <fullName evidence="1">Uncharacterized protein</fullName>
    </submittedName>
</protein>
<accession>A0A8X6TTL8</accession>
<comment type="caution">
    <text evidence="1">The sequence shown here is derived from an EMBL/GenBank/DDBJ whole genome shotgun (WGS) entry which is preliminary data.</text>
</comment>
<dbReference type="EMBL" id="BMAW01016389">
    <property type="protein sequence ID" value="GFT48812.1"/>
    <property type="molecule type" value="Genomic_DNA"/>
</dbReference>
<gene>
    <name evidence="1" type="ORF">NPIL_38211</name>
    <name evidence="2" type="ORF">NPIL_434361</name>
</gene>
<organism evidence="1 3">
    <name type="scientific">Nephila pilipes</name>
    <name type="common">Giant wood spider</name>
    <name type="synonym">Nephila maculata</name>
    <dbReference type="NCBI Taxonomy" id="299642"/>
    <lineage>
        <taxon>Eukaryota</taxon>
        <taxon>Metazoa</taxon>
        <taxon>Ecdysozoa</taxon>
        <taxon>Arthropoda</taxon>
        <taxon>Chelicerata</taxon>
        <taxon>Arachnida</taxon>
        <taxon>Araneae</taxon>
        <taxon>Araneomorphae</taxon>
        <taxon>Entelegynae</taxon>
        <taxon>Araneoidea</taxon>
        <taxon>Nephilidae</taxon>
        <taxon>Nephila</taxon>
    </lineage>
</organism>
<dbReference type="Proteomes" id="UP000887013">
    <property type="component" value="Unassembled WGS sequence"/>
</dbReference>
<dbReference type="EMBL" id="BMAW01128974">
    <property type="protein sequence ID" value="GFU28269.1"/>
    <property type="molecule type" value="Genomic_DNA"/>
</dbReference>
<evidence type="ECO:0000313" key="1">
    <source>
        <dbReference type="EMBL" id="GFT48812.1"/>
    </source>
</evidence>
<proteinExistence type="predicted"/>